<name>A0A836YHG1_9TRYP</name>
<proteinExistence type="predicted"/>
<comment type="caution">
    <text evidence="2">The sequence shown here is derived from an EMBL/GenBank/DDBJ whole genome shotgun (WGS) entry which is preliminary data.</text>
</comment>
<dbReference type="RefSeq" id="XP_067759359.1">
    <property type="nucleotide sequence ID" value="XM_067902338.1"/>
</dbReference>
<protein>
    <submittedName>
        <fullName evidence="2">Uncharacterized protein</fullName>
    </submittedName>
</protein>
<dbReference type="Proteomes" id="UP000674318">
    <property type="component" value="Unassembled WGS sequence"/>
</dbReference>
<evidence type="ECO:0000256" key="1">
    <source>
        <dbReference type="SAM" id="MobiDB-lite"/>
    </source>
</evidence>
<dbReference type="AlphaFoldDB" id="A0A836YHG1"/>
<organism evidence="2 3">
    <name type="scientific">Porcisia hertigi</name>
    <dbReference type="NCBI Taxonomy" id="2761500"/>
    <lineage>
        <taxon>Eukaryota</taxon>
        <taxon>Discoba</taxon>
        <taxon>Euglenozoa</taxon>
        <taxon>Kinetoplastea</taxon>
        <taxon>Metakinetoplastina</taxon>
        <taxon>Trypanosomatida</taxon>
        <taxon>Trypanosomatidae</taxon>
        <taxon>Leishmaniinae</taxon>
        <taxon>Porcisia</taxon>
    </lineage>
</organism>
<dbReference type="Gene3D" id="3.90.1720.10">
    <property type="entry name" value="endopeptidase domain like (from Nostoc punctiforme)"/>
    <property type="match status" value="1"/>
</dbReference>
<accession>A0A836YHG1</accession>
<evidence type="ECO:0000313" key="3">
    <source>
        <dbReference type="Proteomes" id="UP000674318"/>
    </source>
</evidence>
<keyword evidence="3" id="KW-1185">Reference proteome</keyword>
<dbReference type="GeneID" id="94292415"/>
<evidence type="ECO:0000313" key="2">
    <source>
        <dbReference type="EMBL" id="KAG5510887.1"/>
    </source>
</evidence>
<dbReference type="KEGG" id="phet:94292415"/>
<dbReference type="EMBL" id="JAFJZO010000007">
    <property type="protein sequence ID" value="KAG5510887.1"/>
    <property type="molecule type" value="Genomic_DNA"/>
</dbReference>
<feature type="compositionally biased region" description="Basic and acidic residues" evidence="1">
    <location>
        <begin position="388"/>
        <end position="399"/>
    </location>
</feature>
<gene>
    <name evidence="2" type="ORF">JKF63_06388</name>
</gene>
<dbReference type="OrthoDB" id="271558at2759"/>
<reference evidence="2 3" key="1">
    <citation type="submission" date="2021-02" db="EMBL/GenBank/DDBJ databases">
        <title>Porcisia hertigi Genome sequencing and assembly.</title>
        <authorList>
            <person name="Almutairi H."/>
            <person name="Gatherer D."/>
        </authorList>
    </citation>
    <scope>NUCLEOTIDE SEQUENCE [LARGE SCALE GENOMIC DNA]</scope>
    <source>
        <strain evidence="2 3">C119</strain>
    </source>
</reference>
<feature type="region of interest" description="Disordered" evidence="1">
    <location>
        <begin position="378"/>
        <end position="426"/>
    </location>
</feature>
<sequence>MFCFTRRLGEHVSMSAGIGSPVYKETSRFFWRQRVHNFRCRGPLGKLATLSGYGAASVGAYLVTCLVVRTLHQSSVDALFEPGRDYTLEDWKEVEPTLQPGDVVLMRGSGSMSWLITTLQFVLAFLNPAALRYSHVAVVVAPAVIEYVKDDECETAVSAETRQGEAKSAASSSMGAALSTPAYQVRSLAEVFEDDAEGTESAAPKFGPGASPPLAHSLREQLLAEEVALHSRPVIRRGAIILEAMDNKDYDVADVKGVVTHDAVQLVEASRRLLSMTPSGVPAYHYFAVRRLRNYEHTPERKRRLAQFCEDNEGRRMDSSLLYPLAFFCPLLHTKAHPLRHLVTGEVSCSELIVELYQELGVVQRLWRWVPLETDGTTVPAPPYSNESTRRESARRNEQRSSGSGEARESQAQPPPPPTAADIADDRRSHSLHVYDYVYGRFDVRANKPITTRDRPLLPDTSVVENSEVIAAASVRLRSSRARLTPSWEHLATETDTDNLYGDIEGCANRQTKPRMGAKYFLDASVPPLALRAGDKARGVDGRDYQLQWYYKHGSVATCPYHFTEGAGESALDFAANVGLDRELHMHIVREGDPLSLFMEGY</sequence>